<dbReference type="EMBL" id="CADIKM010000005">
    <property type="protein sequence ID" value="CAB3783458.1"/>
    <property type="molecule type" value="Genomic_DNA"/>
</dbReference>
<feature type="region of interest" description="Disordered" evidence="1">
    <location>
        <begin position="136"/>
        <end position="192"/>
    </location>
</feature>
<feature type="domain" description="Phage tail lysozyme" evidence="2">
    <location>
        <begin position="753"/>
        <end position="874"/>
    </location>
</feature>
<gene>
    <name evidence="3" type="ORF">LMG28138_01644</name>
</gene>
<sequence>MPEIKIGVSAGVQGVDAAIQKITSSMNKLGAAVSANQKLRFEPTDVKLMARDLALVNKQFQQTIALSSQLRNALKATGQSGAHISQVDFSKLSANPQVAQRLRDRAFMNTVRGTSLDPTLANDVDANGNAVAPGAGGGAGTGAGSSGGGSGGSGGGGGGGGGRRPTRSGGGSSGGAGGGGGGGPWWSRRPSGGIGPAAAMAIGNGIGGPVGGMITGFMDGGLLGAGLSGLTSVVGAGMEGMTQARARNVDLDTLKRSMGDLGVAFSDLSEQSWKFAGGLGMANGEFVKLEGQANAQSGGYYRTPEDLARATRGGADLGRAYGLDPSQGVSFVAGMQRINSRQNNKELAVQIAEAISHTQSRATPAEVMQAMQGFASQQNAFNSGSVDLNRFGNAYSSLLGSDGMTADHASSILGTANASMQHMGGTEASRNFTMQAFGNLDPIRAAMRAEGGLFGNGLNNSDISGYMSAHGIANWDSQGTGPSGTNFDVVKGAFDKAYGGRGQYGTEMELDAEKNYFGLRSYGDTASFMNMTDPDRNRTLSAIKNAGVNLGDVREGGLSTVSSIANAGTFDDLDKLYRNSIRGRPDMQRSDIDAMDKAEGSNNFQQFQNELIRVMSGKGQEDTQATIQRNIDSTLTNIETKIGDGLLPIANTSMQALLKMVGMAGPAAAVSGGGAPYGYGLGPSSVAGSKGIVVQPGGSSAAAGGSTVGGAGNARDMRGHADNSGDSAAAWANGMYGSMVGDAYSANSNVVDGMRQIMGAGVDKAHASAIMASAIRESSMDPAAGNVGSYGLFQFDKSRAADFQKVMHESLYGSSQHDQIEYMMRSMKKGGEEAGPGAEFFASNGKDAARVFSNKVERPKEKSKEADIRSGIADSLNGSDIVINLHQTVGTPGGGQKTKKISTKVPLPTASGAYKDPIIMEVPGS</sequence>
<dbReference type="RefSeq" id="WP_175104248.1">
    <property type="nucleotide sequence ID" value="NZ_CADIKM010000005.1"/>
</dbReference>
<evidence type="ECO:0000313" key="3">
    <source>
        <dbReference type="EMBL" id="CAB3783458.1"/>
    </source>
</evidence>
<keyword evidence="4" id="KW-1185">Reference proteome</keyword>
<protein>
    <recommendedName>
        <fullName evidence="2">Phage tail lysozyme domain-containing protein</fullName>
    </recommendedName>
</protein>
<feature type="compositionally biased region" description="Gly residues" evidence="1">
    <location>
        <begin position="136"/>
        <end position="184"/>
    </location>
</feature>
<dbReference type="Proteomes" id="UP000494115">
    <property type="component" value="Unassembled WGS sequence"/>
</dbReference>
<accession>A0A6S7B2K7</accession>
<organism evidence="3 4">
    <name type="scientific">Pararobbsia alpina</name>
    <dbReference type="NCBI Taxonomy" id="621374"/>
    <lineage>
        <taxon>Bacteria</taxon>
        <taxon>Pseudomonadati</taxon>
        <taxon>Pseudomonadota</taxon>
        <taxon>Betaproteobacteria</taxon>
        <taxon>Burkholderiales</taxon>
        <taxon>Burkholderiaceae</taxon>
        <taxon>Pararobbsia</taxon>
    </lineage>
</organism>
<evidence type="ECO:0000259" key="2">
    <source>
        <dbReference type="Pfam" id="PF18013"/>
    </source>
</evidence>
<reference evidence="3 4" key="1">
    <citation type="submission" date="2020-04" db="EMBL/GenBank/DDBJ databases">
        <authorList>
            <person name="De Canck E."/>
        </authorList>
    </citation>
    <scope>NUCLEOTIDE SEQUENCE [LARGE SCALE GENOMIC DNA]</scope>
    <source>
        <strain evidence="3 4">LMG 28138</strain>
    </source>
</reference>
<evidence type="ECO:0000256" key="1">
    <source>
        <dbReference type="SAM" id="MobiDB-lite"/>
    </source>
</evidence>
<name>A0A6S7B2K7_9BURK</name>
<dbReference type="Pfam" id="PF18013">
    <property type="entry name" value="Phage_lysozyme2"/>
    <property type="match status" value="1"/>
</dbReference>
<dbReference type="InterPro" id="IPR041219">
    <property type="entry name" value="Phage_lysozyme2"/>
</dbReference>
<proteinExistence type="predicted"/>
<feature type="region of interest" description="Disordered" evidence="1">
    <location>
        <begin position="700"/>
        <end position="721"/>
    </location>
</feature>
<evidence type="ECO:0000313" key="4">
    <source>
        <dbReference type="Proteomes" id="UP000494115"/>
    </source>
</evidence>
<dbReference type="AlphaFoldDB" id="A0A6S7B2K7"/>
<dbReference type="Gene3D" id="1.10.530.10">
    <property type="match status" value="1"/>
</dbReference>